<feature type="signal peptide" evidence="1">
    <location>
        <begin position="1"/>
        <end position="22"/>
    </location>
</feature>
<dbReference type="EMBL" id="JACWLN010000006">
    <property type="protein sequence ID" value="MBD1261681.1"/>
    <property type="molecule type" value="Genomic_DNA"/>
</dbReference>
<evidence type="ECO:0000313" key="5">
    <source>
        <dbReference type="Proteomes" id="UP000651837"/>
    </source>
</evidence>
<comment type="caution">
    <text evidence="3">The sequence shown here is derived from an EMBL/GenBank/DDBJ whole genome shotgun (WGS) entry which is preliminary data.</text>
</comment>
<dbReference type="PROSITE" id="PS51257">
    <property type="entry name" value="PROKAR_LIPOPROTEIN"/>
    <property type="match status" value="1"/>
</dbReference>
<evidence type="ECO:0008006" key="6">
    <source>
        <dbReference type="Google" id="ProtNLM"/>
    </source>
</evidence>
<keyword evidence="1" id="KW-0732">Signal</keyword>
<dbReference type="Proteomes" id="UP000245667">
    <property type="component" value="Unassembled WGS sequence"/>
</dbReference>
<dbReference type="AlphaFoldDB" id="A0A316DX78"/>
<dbReference type="Gene3D" id="2.180.10.10">
    <property type="entry name" value="RHS repeat-associated core"/>
    <property type="match status" value="1"/>
</dbReference>
<feature type="chain" id="PRO_5016310514" description="YD repeat-containing protein" evidence="1">
    <location>
        <begin position="23"/>
        <end position="267"/>
    </location>
</feature>
<sequence>MKKKAKHILITVLAAIFLVACSKDEDSPAPEVPVKTLTPMPKIVSLVYSTGRTIRYTMDYNDSLQLTTIDMSYKTDDGENTLKTEIRYNETGSITTINVVDVKNSLNYVTTFDYDPNNDISDITLMINGDVQPTMYEFDPDNHIYKLDGDLGNFPMGWGFDQDNQLTEMVINDNYFKLTASGNEKGVFHNLDPQPALTIWYGLLFYLSPYELYFFHQKDLDRFEAIDFYYDYGEKVRDGDGNLIAFKMIPDDPLAGTISYTISYKEY</sequence>
<evidence type="ECO:0000256" key="1">
    <source>
        <dbReference type="SAM" id="SignalP"/>
    </source>
</evidence>
<dbReference type="OrthoDB" id="1174272at2"/>
<proteinExistence type="predicted"/>
<dbReference type="EMBL" id="QGGQ01000007">
    <property type="protein sequence ID" value="PWK22515.1"/>
    <property type="molecule type" value="Genomic_DNA"/>
</dbReference>
<protein>
    <recommendedName>
        <fullName evidence="6">YD repeat-containing protein</fullName>
    </recommendedName>
</protein>
<name>A0A316DX78_9FLAO</name>
<evidence type="ECO:0000313" key="4">
    <source>
        <dbReference type="Proteomes" id="UP000245667"/>
    </source>
</evidence>
<reference evidence="2 5" key="2">
    <citation type="submission" date="2020-07" db="EMBL/GenBank/DDBJ databases">
        <title>The draft genome sequence of Maribacter polysiphoniae KCTC 22021.</title>
        <authorList>
            <person name="Mu L."/>
        </authorList>
    </citation>
    <scope>NUCLEOTIDE SEQUENCE [LARGE SCALE GENOMIC DNA]</scope>
    <source>
        <strain evidence="2 5">KCTC 22021</strain>
    </source>
</reference>
<dbReference type="Proteomes" id="UP000651837">
    <property type="component" value="Unassembled WGS sequence"/>
</dbReference>
<dbReference type="RefSeq" id="WP_109652183.1">
    <property type="nucleotide sequence ID" value="NZ_JACWLN010000006.1"/>
</dbReference>
<gene>
    <name evidence="2" type="ORF">HZY62_13835</name>
    <name evidence="3" type="ORF">LX92_02990</name>
</gene>
<accession>A0A316DX78</accession>
<organism evidence="3 4">
    <name type="scientific">Maribacter polysiphoniae</name>
    <dbReference type="NCBI Taxonomy" id="429344"/>
    <lineage>
        <taxon>Bacteria</taxon>
        <taxon>Pseudomonadati</taxon>
        <taxon>Bacteroidota</taxon>
        <taxon>Flavobacteriia</taxon>
        <taxon>Flavobacteriales</taxon>
        <taxon>Flavobacteriaceae</taxon>
        <taxon>Maribacter</taxon>
    </lineage>
</organism>
<keyword evidence="5" id="KW-1185">Reference proteome</keyword>
<evidence type="ECO:0000313" key="3">
    <source>
        <dbReference type="EMBL" id="PWK22515.1"/>
    </source>
</evidence>
<reference evidence="3 4" key="1">
    <citation type="submission" date="2018-05" db="EMBL/GenBank/DDBJ databases">
        <title>Genomic Encyclopedia of Archaeal and Bacterial Type Strains, Phase II (KMG-II): from individual species to whole genera.</title>
        <authorList>
            <person name="Goeker M."/>
        </authorList>
    </citation>
    <scope>NUCLEOTIDE SEQUENCE [LARGE SCALE GENOMIC DNA]</scope>
    <source>
        <strain evidence="3 4">DSM 23514</strain>
    </source>
</reference>
<evidence type="ECO:0000313" key="2">
    <source>
        <dbReference type="EMBL" id="MBD1261681.1"/>
    </source>
</evidence>